<comment type="similarity">
    <text evidence="1">Belongs to the peptidase C1 family.</text>
</comment>
<dbReference type="InterPro" id="IPR038765">
    <property type="entry name" value="Papain-like_cys_pep_sf"/>
</dbReference>
<dbReference type="InterPro" id="IPR000668">
    <property type="entry name" value="Peptidase_C1A_C"/>
</dbReference>
<evidence type="ECO:0000256" key="3">
    <source>
        <dbReference type="ARBA" id="ARBA00022801"/>
    </source>
</evidence>
<dbReference type="GO" id="GO:0006508">
    <property type="term" value="P:proteolysis"/>
    <property type="evidence" value="ECO:0007669"/>
    <property type="project" value="UniProtKB-KW"/>
</dbReference>
<evidence type="ECO:0000313" key="9">
    <source>
        <dbReference type="Proteomes" id="UP000323506"/>
    </source>
</evidence>
<dbReference type="EMBL" id="CM017705">
    <property type="protein sequence ID" value="TYG71423.1"/>
    <property type="molecule type" value="Genomic_DNA"/>
</dbReference>
<evidence type="ECO:0008006" key="10">
    <source>
        <dbReference type="Google" id="ProtNLM"/>
    </source>
</evidence>
<evidence type="ECO:0000256" key="1">
    <source>
        <dbReference type="ARBA" id="ARBA00008455"/>
    </source>
</evidence>
<dbReference type="Proteomes" id="UP000323506">
    <property type="component" value="Chromosome D05"/>
</dbReference>
<organism evidence="8 9">
    <name type="scientific">Gossypium darwinii</name>
    <name type="common">Darwin's cotton</name>
    <name type="synonym">Gossypium barbadense var. darwinii</name>
    <dbReference type="NCBI Taxonomy" id="34276"/>
    <lineage>
        <taxon>Eukaryota</taxon>
        <taxon>Viridiplantae</taxon>
        <taxon>Streptophyta</taxon>
        <taxon>Embryophyta</taxon>
        <taxon>Tracheophyta</taxon>
        <taxon>Spermatophyta</taxon>
        <taxon>Magnoliopsida</taxon>
        <taxon>eudicotyledons</taxon>
        <taxon>Gunneridae</taxon>
        <taxon>Pentapetalae</taxon>
        <taxon>rosids</taxon>
        <taxon>malvids</taxon>
        <taxon>Malvales</taxon>
        <taxon>Malvaceae</taxon>
        <taxon>Malvoideae</taxon>
        <taxon>Gossypium</taxon>
    </lineage>
</organism>
<keyword evidence="2" id="KW-0645">Protease</keyword>
<keyword evidence="3" id="KW-0378">Hydrolase</keyword>
<dbReference type="Gene3D" id="1.10.287.2250">
    <property type="match status" value="1"/>
</dbReference>
<dbReference type="AlphaFoldDB" id="A0A5D2CTI5"/>
<gene>
    <name evidence="8" type="ORF">ES288_D05G395000v1</name>
</gene>
<dbReference type="CDD" id="cd02248">
    <property type="entry name" value="Peptidase_C1A"/>
    <property type="match status" value="1"/>
</dbReference>
<dbReference type="SUPFAM" id="SSF54001">
    <property type="entry name" value="Cysteine proteinases"/>
    <property type="match status" value="1"/>
</dbReference>
<dbReference type="GO" id="GO:0008234">
    <property type="term" value="F:cysteine-type peptidase activity"/>
    <property type="evidence" value="ECO:0007669"/>
    <property type="project" value="UniProtKB-KW"/>
</dbReference>
<evidence type="ECO:0000256" key="5">
    <source>
        <dbReference type="ARBA" id="ARBA00023157"/>
    </source>
</evidence>
<proteinExistence type="inferred from homology"/>
<evidence type="ECO:0000256" key="2">
    <source>
        <dbReference type="ARBA" id="ARBA00022670"/>
    </source>
</evidence>
<protein>
    <recommendedName>
        <fullName evidence="10">Peptidase C1A papain C-terminal domain-containing protein</fullName>
    </recommendedName>
</protein>
<dbReference type="InterPro" id="IPR039417">
    <property type="entry name" value="Peptidase_C1A_papain-like"/>
</dbReference>
<evidence type="ECO:0000259" key="6">
    <source>
        <dbReference type="SMART" id="SM00645"/>
    </source>
</evidence>
<sequence length="221" mass="24844">MADYSRKYESKLENEKRLNIFRENLEYIKSFNSGGNRSFKLGLNEFADMTQDEFIATHTGYKMQDNSTMSKSTSFSETKVDGCFRIHYQNHGITTEERYTYQEMQGTCDTGKQKNKAATSINYETLPATDEEAMLQAVTNQPVSVAIDGSGLAFQFFQGGVFNGDCGNSLTHPVTIVGCGTSEEGLNYWLVKSSWGETWGEKGYFWIERGVNKCCIAMKAS</sequence>
<dbReference type="InterPro" id="IPR013128">
    <property type="entry name" value="Peptidase_C1A"/>
</dbReference>
<evidence type="ECO:0000256" key="4">
    <source>
        <dbReference type="ARBA" id="ARBA00022807"/>
    </source>
</evidence>
<dbReference type="Pfam" id="PF00112">
    <property type="entry name" value="Peptidase_C1"/>
    <property type="match status" value="1"/>
</dbReference>
<dbReference type="Pfam" id="PF08246">
    <property type="entry name" value="Inhibitor_I29"/>
    <property type="match status" value="1"/>
</dbReference>
<name>A0A5D2CTI5_GOSDA</name>
<keyword evidence="5" id="KW-1015">Disulfide bond</keyword>
<dbReference type="SMR" id="A0A5D2CTI5"/>
<feature type="domain" description="Cathepsin propeptide inhibitor" evidence="7">
    <location>
        <begin position="1"/>
        <end position="54"/>
    </location>
</feature>
<keyword evidence="4" id="KW-0788">Thiol protease</keyword>
<dbReference type="Gene3D" id="3.90.70.10">
    <property type="entry name" value="Cysteine proteinases"/>
    <property type="match status" value="1"/>
</dbReference>
<dbReference type="PANTHER" id="PTHR12411">
    <property type="entry name" value="CYSTEINE PROTEASE FAMILY C1-RELATED"/>
    <property type="match status" value="1"/>
</dbReference>
<feature type="domain" description="Peptidase C1A papain C-terminal" evidence="6">
    <location>
        <begin position="50"/>
        <end position="221"/>
    </location>
</feature>
<evidence type="ECO:0000259" key="7">
    <source>
        <dbReference type="SMART" id="SM00848"/>
    </source>
</evidence>
<reference evidence="8 9" key="1">
    <citation type="submission" date="2019-06" db="EMBL/GenBank/DDBJ databases">
        <title>WGS assembly of Gossypium darwinii.</title>
        <authorList>
            <person name="Chen Z.J."/>
            <person name="Sreedasyam A."/>
            <person name="Ando A."/>
            <person name="Song Q."/>
            <person name="De L."/>
            <person name="Hulse-Kemp A."/>
            <person name="Ding M."/>
            <person name="Ye W."/>
            <person name="Kirkbride R."/>
            <person name="Jenkins J."/>
            <person name="Plott C."/>
            <person name="Lovell J."/>
            <person name="Lin Y.-M."/>
            <person name="Vaughn R."/>
            <person name="Liu B."/>
            <person name="Li W."/>
            <person name="Simpson S."/>
            <person name="Scheffler B."/>
            <person name="Saski C."/>
            <person name="Grover C."/>
            <person name="Hu G."/>
            <person name="Conover J."/>
            <person name="Carlson J."/>
            <person name="Shu S."/>
            <person name="Boston L."/>
            <person name="Williams M."/>
            <person name="Peterson D."/>
            <person name="Mcgee K."/>
            <person name="Jones D."/>
            <person name="Wendel J."/>
            <person name="Stelly D."/>
            <person name="Grimwood J."/>
            <person name="Schmutz J."/>
        </authorList>
    </citation>
    <scope>NUCLEOTIDE SEQUENCE [LARGE SCALE GENOMIC DNA]</scope>
    <source>
        <strain evidence="8">1808015.09</strain>
    </source>
</reference>
<dbReference type="SMART" id="SM00645">
    <property type="entry name" value="Pept_C1"/>
    <property type="match status" value="1"/>
</dbReference>
<evidence type="ECO:0000313" key="8">
    <source>
        <dbReference type="EMBL" id="TYG71423.1"/>
    </source>
</evidence>
<dbReference type="SMART" id="SM00848">
    <property type="entry name" value="Inhibitor_I29"/>
    <property type="match status" value="1"/>
</dbReference>
<keyword evidence="9" id="KW-1185">Reference proteome</keyword>
<dbReference type="InterPro" id="IPR013201">
    <property type="entry name" value="Prot_inhib_I29"/>
</dbReference>
<accession>A0A5D2CTI5</accession>